<protein>
    <recommendedName>
        <fullName evidence="1">Winged helix-turn helix domain-containing protein</fullName>
    </recommendedName>
</protein>
<dbReference type="RefSeq" id="WP_234484951.1">
    <property type="nucleotide sequence ID" value="NZ_JAEPBG010000024.1"/>
</dbReference>
<gene>
    <name evidence="2" type="ORF">JJB74_28660</name>
</gene>
<proteinExistence type="predicted"/>
<sequence>MNDLTLQQLCAWLHAEHGVRVGITTIWKTVGRLGLSLKKIYGHPPFCNQRFWVL</sequence>
<name>A0A934SZJ6_9BURK</name>
<dbReference type="InterPro" id="IPR025959">
    <property type="entry name" value="Winged_HTH_dom"/>
</dbReference>
<keyword evidence="3" id="KW-1185">Reference proteome</keyword>
<comment type="caution">
    <text evidence="2">The sequence shown here is derived from an EMBL/GenBank/DDBJ whole genome shotgun (WGS) entry which is preliminary data.</text>
</comment>
<evidence type="ECO:0000259" key="1">
    <source>
        <dbReference type="Pfam" id="PF13592"/>
    </source>
</evidence>
<organism evidence="2 3">
    <name type="scientific">Noviherbaspirillum pedocola</name>
    <dbReference type="NCBI Taxonomy" id="2801341"/>
    <lineage>
        <taxon>Bacteria</taxon>
        <taxon>Pseudomonadati</taxon>
        <taxon>Pseudomonadota</taxon>
        <taxon>Betaproteobacteria</taxon>
        <taxon>Burkholderiales</taxon>
        <taxon>Oxalobacteraceae</taxon>
        <taxon>Noviherbaspirillum</taxon>
    </lineage>
</organism>
<feature type="domain" description="Winged helix-turn helix" evidence="1">
    <location>
        <begin position="5"/>
        <end position="39"/>
    </location>
</feature>
<evidence type="ECO:0000313" key="2">
    <source>
        <dbReference type="EMBL" id="MBK4738607.1"/>
    </source>
</evidence>
<accession>A0A934SZJ6</accession>
<dbReference type="EMBL" id="JAEPBG010000024">
    <property type="protein sequence ID" value="MBK4738607.1"/>
    <property type="molecule type" value="Genomic_DNA"/>
</dbReference>
<evidence type="ECO:0000313" key="3">
    <source>
        <dbReference type="Proteomes" id="UP000622890"/>
    </source>
</evidence>
<dbReference type="Proteomes" id="UP000622890">
    <property type="component" value="Unassembled WGS sequence"/>
</dbReference>
<reference evidence="2" key="1">
    <citation type="submission" date="2021-01" db="EMBL/GenBank/DDBJ databases">
        <title>Genome sequence of strain Noviherbaspirillum sp. DKR-6.</title>
        <authorList>
            <person name="Chaudhary D.K."/>
        </authorList>
    </citation>
    <scope>NUCLEOTIDE SEQUENCE</scope>
    <source>
        <strain evidence="2">DKR-6</strain>
    </source>
</reference>
<dbReference type="Pfam" id="PF13592">
    <property type="entry name" value="HTH_33"/>
    <property type="match status" value="1"/>
</dbReference>
<dbReference type="AlphaFoldDB" id="A0A934SZJ6"/>